<keyword evidence="2" id="KW-0489">Methyltransferase</keyword>
<dbReference type="EMBL" id="MT142278">
    <property type="protein sequence ID" value="QJA77341.1"/>
    <property type="molecule type" value="Genomic_DNA"/>
</dbReference>
<dbReference type="GO" id="GO:0032259">
    <property type="term" value="P:methylation"/>
    <property type="evidence" value="ECO:0007669"/>
    <property type="project" value="UniProtKB-KW"/>
</dbReference>
<dbReference type="AlphaFoldDB" id="A0A6M3K611"/>
<evidence type="ECO:0000313" key="2">
    <source>
        <dbReference type="EMBL" id="QJA77341.1"/>
    </source>
</evidence>
<dbReference type="Gene3D" id="3.90.550.10">
    <property type="entry name" value="Spore Coat Polysaccharide Biosynthesis Protein SpsA, Chain A"/>
    <property type="match status" value="1"/>
</dbReference>
<accession>A0A6M3K611</accession>
<proteinExistence type="predicted"/>
<dbReference type="GO" id="GO:0008168">
    <property type="term" value="F:methyltransferase activity"/>
    <property type="evidence" value="ECO:0007669"/>
    <property type="project" value="UniProtKB-KW"/>
</dbReference>
<dbReference type="Pfam" id="PF13489">
    <property type="entry name" value="Methyltransf_23"/>
    <property type="match status" value="1"/>
</dbReference>
<gene>
    <name evidence="2" type="ORF">MM415A01322_0006</name>
    <name evidence="1" type="ORF">MM415B01601_0016</name>
</gene>
<dbReference type="SUPFAM" id="SSF53335">
    <property type="entry name" value="S-adenosyl-L-methionine-dependent methyltransferases"/>
    <property type="match status" value="1"/>
</dbReference>
<dbReference type="EMBL" id="MT141286">
    <property type="protein sequence ID" value="QJA57674.1"/>
    <property type="molecule type" value="Genomic_DNA"/>
</dbReference>
<dbReference type="Gene3D" id="3.40.50.150">
    <property type="entry name" value="Vaccinia Virus protein VP39"/>
    <property type="match status" value="1"/>
</dbReference>
<dbReference type="CDD" id="cd02440">
    <property type="entry name" value="AdoMet_MTases"/>
    <property type="match status" value="1"/>
</dbReference>
<name>A0A6M3K611_9ZZZZ</name>
<dbReference type="SUPFAM" id="SSF53448">
    <property type="entry name" value="Nucleotide-diphospho-sugar transferases"/>
    <property type="match status" value="1"/>
</dbReference>
<sequence>MIGILAYAGCSAETLEDYSRLAFYLGRRCQEYDFFLSVISKAEQFRGRNNIVEAAIGVGSQYLLMLDDDHVIDIDNRAAPSERYDFVRKFINAMEKDPTIGIIGALYFQRGGFHHPVMMKLGVDGKYYWLKKEDITHGMQEVDVTGGGCILINMKIFDRIVSPWFEPEFHMGTDVQICSKTKAQGFKVYCDTSVEIGHVKNVREIITSKTAGAGEANTHRMVDRMNDDWALVSMRNLYNMDVEEYLEMKPQEINELAKNYQSSIKKHIKYFDNKEEYYRSLGKEQVARQYWFHNRPESIDNILLQSTLNVLDGQKLRGLDFGCGTSPIGFEMLKHGYEMDFVDVDGAPAYDFLKWRVKKRSLKAGWKWSVDANYDFILLFDALEHIEDWETILENIVKSMRGGGYIITNYFTNNDRMNPEHISMDHEAVRNSLIAKKVYPITLLTWRKHGEIEPGVWPPLPPREN</sequence>
<dbReference type="InterPro" id="IPR029044">
    <property type="entry name" value="Nucleotide-diphossugar_trans"/>
</dbReference>
<organism evidence="2">
    <name type="scientific">viral metagenome</name>
    <dbReference type="NCBI Taxonomy" id="1070528"/>
    <lineage>
        <taxon>unclassified sequences</taxon>
        <taxon>metagenomes</taxon>
        <taxon>organismal metagenomes</taxon>
    </lineage>
</organism>
<reference evidence="2" key="1">
    <citation type="submission" date="2020-03" db="EMBL/GenBank/DDBJ databases">
        <title>The deep terrestrial virosphere.</title>
        <authorList>
            <person name="Holmfeldt K."/>
            <person name="Nilsson E."/>
            <person name="Simone D."/>
            <person name="Lopez-Fernandez M."/>
            <person name="Wu X."/>
            <person name="de Brujin I."/>
            <person name="Lundin D."/>
            <person name="Andersson A."/>
            <person name="Bertilsson S."/>
            <person name="Dopson M."/>
        </authorList>
    </citation>
    <scope>NUCLEOTIDE SEQUENCE</scope>
    <source>
        <strain evidence="2">MM415A01322</strain>
        <strain evidence="1">MM415B01601</strain>
    </source>
</reference>
<evidence type="ECO:0000313" key="1">
    <source>
        <dbReference type="EMBL" id="QJA57674.1"/>
    </source>
</evidence>
<protein>
    <submittedName>
        <fullName evidence="2">Putative methyltransferase</fullName>
    </submittedName>
</protein>
<dbReference type="InterPro" id="IPR029063">
    <property type="entry name" value="SAM-dependent_MTases_sf"/>
</dbReference>
<keyword evidence="2" id="KW-0808">Transferase</keyword>